<proteinExistence type="predicted"/>
<evidence type="ECO:0000313" key="2">
    <source>
        <dbReference type="EMBL" id="GIF55537.1"/>
    </source>
</evidence>
<dbReference type="EMBL" id="BONC01000008">
    <property type="protein sequence ID" value="GIF55537.1"/>
    <property type="molecule type" value="Genomic_DNA"/>
</dbReference>
<feature type="region of interest" description="Disordered" evidence="1">
    <location>
        <begin position="41"/>
        <end position="72"/>
    </location>
</feature>
<protein>
    <submittedName>
        <fullName evidence="2">Uncharacterized protein</fullName>
    </submittedName>
</protein>
<reference evidence="2 3" key="1">
    <citation type="submission" date="2021-01" db="EMBL/GenBank/DDBJ databases">
        <title>Whole genome shotgun sequence of Asanoa iriomotensis NBRC 100142.</title>
        <authorList>
            <person name="Komaki H."/>
            <person name="Tamura T."/>
        </authorList>
    </citation>
    <scope>NUCLEOTIDE SEQUENCE [LARGE SCALE GENOMIC DNA]</scope>
    <source>
        <strain evidence="2 3">NBRC 100142</strain>
    </source>
</reference>
<feature type="compositionally biased region" description="Low complexity" evidence="1">
    <location>
        <begin position="61"/>
        <end position="72"/>
    </location>
</feature>
<comment type="caution">
    <text evidence="2">The sequence shown here is derived from an EMBL/GenBank/DDBJ whole genome shotgun (WGS) entry which is preliminary data.</text>
</comment>
<sequence length="72" mass="8243">MLWRPELAIDREPEYVTIEALTALAIDRAEQDAAGEYLHRSNMPCHDHDQQGFHHRPPVPRGLSGRSRALSR</sequence>
<accession>A0ABQ4BYF1</accession>
<keyword evidence="3" id="KW-1185">Reference proteome</keyword>
<gene>
    <name evidence="2" type="ORF">Air01nite_16320</name>
</gene>
<evidence type="ECO:0000256" key="1">
    <source>
        <dbReference type="SAM" id="MobiDB-lite"/>
    </source>
</evidence>
<evidence type="ECO:0000313" key="3">
    <source>
        <dbReference type="Proteomes" id="UP000624325"/>
    </source>
</evidence>
<dbReference type="Proteomes" id="UP000624325">
    <property type="component" value="Unassembled WGS sequence"/>
</dbReference>
<name>A0ABQ4BYF1_9ACTN</name>
<organism evidence="2 3">
    <name type="scientific">Asanoa iriomotensis</name>
    <dbReference type="NCBI Taxonomy" id="234613"/>
    <lineage>
        <taxon>Bacteria</taxon>
        <taxon>Bacillati</taxon>
        <taxon>Actinomycetota</taxon>
        <taxon>Actinomycetes</taxon>
        <taxon>Micromonosporales</taxon>
        <taxon>Micromonosporaceae</taxon>
        <taxon>Asanoa</taxon>
    </lineage>
</organism>